<dbReference type="PANTHER" id="PTHR45805:SF2">
    <property type="entry name" value="NUCLEAR HORMONE RECEPTOR HR3-RELATED"/>
    <property type="match status" value="1"/>
</dbReference>
<keyword evidence="3 10" id="KW-0863">Zinc-finger</keyword>
<dbReference type="CDD" id="cd06916">
    <property type="entry name" value="NR_DBD_like"/>
    <property type="match status" value="1"/>
</dbReference>
<dbReference type="Proteomes" id="UP000694844">
    <property type="component" value="Chromosome 9"/>
</dbReference>
<dbReference type="PROSITE" id="PS00031">
    <property type="entry name" value="NUCLEAR_REC_DBD_1"/>
    <property type="match status" value="1"/>
</dbReference>
<feature type="domain" description="NR LBD" evidence="13">
    <location>
        <begin position="364"/>
        <end position="592"/>
    </location>
</feature>
<evidence type="ECO:0000313" key="14">
    <source>
        <dbReference type="Proteomes" id="UP000694844"/>
    </source>
</evidence>
<evidence type="ECO:0000256" key="9">
    <source>
        <dbReference type="ARBA" id="ARBA00023242"/>
    </source>
</evidence>
<dbReference type="KEGG" id="cvn:111111977"/>
<feature type="region of interest" description="Disordered" evidence="11">
    <location>
        <begin position="1"/>
        <end position="63"/>
    </location>
</feature>
<evidence type="ECO:0000256" key="10">
    <source>
        <dbReference type="RuleBase" id="RU004334"/>
    </source>
</evidence>
<evidence type="ECO:0000256" key="4">
    <source>
        <dbReference type="ARBA" id="ARBA00022833"/>
    </source>
</evidence>
<evidence type="ECO:0000256" key="7">
    <source>
        <dbReference type="ARBA" id="ARBA00023163"/>
    </source>
</evidence>
<evidence type="ECO:0000256" key="8">
    <source>
        <dbReference type="ARBA" id="ARBA00023170"/>
    </source>
</evidence>
<keyword evidence="2 10" id="KW-0479">Metal-binding</keyword>
<comment type="subcellular location">
    <subcellularLocation>
        <location evidence="1 10">Nucleus</location>
    </subcellularLocation>
</comment>
<dbReference type="GO" id="GO:0004879">
    <property type="term" value="F:nuclear receptor activity"/>
    <property type="evidence" value="ECO:0007669"/>
    <property type="project" value="TreeGrafter"/>
</dbReference>
<dbReference type="InterPro" id="IPR001723">
    <property type="entry name" value="Nuclear_hrmn_rcpt"/>
</dbReference>
<feature type="compositionally biased region" description="Polar residues" evidence="11">
    <location>
        <begin position="185"/>
        <end position="214"/>
    </location>
</feature>
<dbReference type="PROSITE" id="PS51030">
    <property type="entry name" value="NUCLEAR_REC_DBD_2"/>
    <property type="match status" value="1"/>
</dbReference>
<keyword evidence="6 10" id="KW-0238">DNA-binding</keyword>
<keyword evidence="7 10" id="KW-0804">Transcription</keyword>
<accession>A0A8B8BNJ4</accession>
<keyword evidence="14" id="KW-1185">Reference proteome</keyword>
<dbReference type="GO" id="GO:0000978">
    <property type="term" value="F:RNA polymerase II cis-regulatory region sequence-specific DNA binding"/>
    <property type="evidence" value="ECO:0007669"/>
    <property type="project" value="TreeGrafter"/>
</dbReference>
<reference evidence="15" key="1">
    <citation type="submission" date="2025-08" db="UniProtKB">
        <authorList>
            <consortium name="RefSeq"/>
        </authorList>
    </citation>
    <scope>IDENTIFICATION</scope>
    <source>
        <tissue evidence="15">Whole sample</tissue>
    </source>
</reference>
<feature type="region of interest" description="Disordered" evidence="11">
    <location>
        <begin position="181"/>
        <end position="279"/>
    </location>
</feature>
<comment type="similarity">
    <text evidence="10">Belongs to the nuclear hormone receptor family.</text>
</comment>
<dbReference type="SUPFAM" id="SSF48508">
    <property type="entry name" value="Nuclear receptor ligand-binding domain"/>
    <property type="match status" value="1"/>
</dbReference>
<dbReference type="InterPro" id="IPR000536">
    <property type="entry name" value="Nucl_hrmn_rcpt_lig-bd"/>
</dbReference>
<dbReference type="PRINTS" id="PR00047">
    <property type="entry name" value="STROIDFINGER"/>
</dbReference>
<dbReference type="SUPFAM" id="SSF57716">
    <property type="entry name" value="Glucocorticoid receptor-like (DNA-binding domain)"/>
    <property type="match status" value="1"/>
</dbReference>
<dbReference type="SMART" id="SM00399">
    <property type="entry name" value="ZnF_C4"/>
    <property type="match status" value="1"/>
</dbReference>
<dbReference type="SMART" id="SM00430">
    <property type="entry name" value="HOLI"/>
    <property type="match status" value="1"/>
</dbReference>
<dbReference type="AlphaFoldDB" id="A0A8B8BNJ4"/>
<feature type="compositionally biased region" description="Polar residues" evidence="11">
    <location>
        <begin position="270"/>
        <end position="279"/>
    </location>
</feature>
<evidence type="ECO:0000259" key="12">
    <source>
        <dbReference type="PROSITE" id="PS51030"/>
    </source>
</evidence>
<feature type="domain" description="Nuclear receptor" evidence="12">
    <location>
        <begin position="87"/>
        <end position="163"/>
    </location>
</feature>
<dbReference type="Gene3D" id="3.30.50.10">
    <property type="entry name" value="Erythroid Transcription Factor GATA-1, subunit A"/>
    <property type="match status" value="1"/>
</dbReference>
<dbReference type="GO" id="GO:0005634">
    <property type="term" value="C:nucleus"/>
    <property type="evidence" value="ECO:0007669"/>
    <property type="project" value="UniProtKB-SubCell"/>
</dbReference>
<evidence type="ECO:0000259" key="13">
    <source>
        <dbReference type="PROSITE" id="PS51843"/>
    </source>
</evidence>
<evidence type="ECO:0000256" key="6">
    <source>
        <dbReference type="ARBA" id="ARBA00023125"/>
    </source>
</evidence>
<keyword evidence="8 10" id="KW-0675">Receptor</keyword>
<feature type="compositionally biased region" description="Basic and acidic residues" evidence="11">
    <location>
        <begin position="1"/>
        <end position="13"/>
    </location>
</feature>
<dbReference type="Gene3D" id="1.10.565.10">
    <property type="entry name" value="Retinoid X Receptor"/>
    <property type="match status" value="1"/>
</dbReference>
<dbReference type="RefSeq" id="XP_022304913.1">
    <property type="nucleotide sequence ID" value="XM_022449205.1"/>
</dbReference>
<dbReference type="InterPro" id="IPR013088">
    <property type="entry name" value="Znf_NHR/GATA"/>
</dbReference>
<evidence type="ECO:0000256" key="1">
    <source>
        <dbReference type="ARBA" id="ARBA00004123"/>
    </source>
</evidence>
<evidence type="ECO:0000256" key="3">
    <source>
        <dbReference type="ARBA" id="ARBA00022771"/>
    </source>
</evidence>
<dbReference type="OrthoDB" id="6146045at2759"/>
<keyword evidence="5 10" id="KW-0805">Transcription regulation</keyword>
<dbReference type="PRINTS" id="PR00398">
    <property type="entry name" value="STRDHORMONER"/>
</dbReference>
<proteinExistence type="inferred from homology"/>
<evidence type="ECO:0000256" key="2">
    <source>
        <dbReference type="ARBA" id="ARBA00022723"/>
    </source>
</evidence>
<dbReference type="Pfam" id="PF00104">
    <property type="entry name" value="Hormone_recep"/>
    <property type="match status" value="1"/>
</dbReference>
<dbReference type="GeneID" id="111111977"/>
<dbReference type="Pfam" id="PF00105">
    <property type="entry name" value="zf-C4"/>
    <property type="match status" value="1"/>
</dbReference>
<dbReference type="GO" id="GO:0008270">
    <property type="term" value="F:zinc ion binding"/>
    <property type="evidence" value="ECO:0007669"/>
    <property type="project" value="UniProtKB-KW"/>
</dbReference>
<dbReference type="InterPro" id="IPR035500">
    <property type="entry name" value="NHR-like_dom_sf"/>
</dbReference>
<dbReference type="PANTHER" id="PTHR45805">
    <property type="entry name" value="NUCLEAR HORMONE RECEPTOR HR3-RELATED"/>
    <property type="match status" value="1"/>
</dbReference>
<evidence type="ECO:0000256" key="11">
    <source>
        <dbReference type="SAM" id="MobiDB-lite"/>
    </source>
</evidence>
<evidence type="ECO:0000256" key="5">
    <source>
        <dbReference type="ARBA" id="ARBA00023015"/>
    </source>
</evidence>
<sequence>MSEGKIISDEKQCLLDGGTTEEPDKSTVTNGVLGLAKHSGKNRRTETEESSMSNTAFGTEKPIEKLKVKKQRRKRDKYLPNTAPLELPPCKICGKAASGIHYGINSCEACKGFFRRYLKRNEPYRCTRGGNCVIGQSPTGYMCSGCRLQKCFSLGMSKEGIRQGRYTLQERTNAIIEMRKRQDEQATQARAENSVRSATQLSPSDYHNRSSTVDVYSDSSILSGHHSASSSPSSSSQLLSQSSAGSSNLTSGKIQPTCFSSDHPPLMSHIGNSPNLNQSQPIQESIQKSKVVTADWLAYESSMASLPASDTSDNLSQGEEDLGSFCSSMEKLMEGYNELKPFTKSLSDDEIHALLNDGFQNYSQKIQLFGSMDPLPANTYNEIFKVTDIDVDGRTKILALIRTELVTVIHEYVRFTHGIPAFKKLLPGDQASLLKAARLEFFLLLGYRSLDPETGMMVSYTGHVLPIKQFCAYAPADMSTSWLEVSRHIRHLQLLPKEHATMLGICLTFTDRCSLDDPGTVEKIQVSLLRLLESLLKERYGKDGGKQLSKIMDVFVKLRGLNEEFLMLYRKICQDKFLIEHLPELLQFLFDE</sequence>
<keyword evidence="9 10" id="KW-0539">Nucleus</keyword>
<protein>
    <submittedName>
        <fullName evidence="15">Nuclear receptor ROR-beta-like</fullName>
    </submittedName>
</protein>
<evidence type="ECO:0000313" key="15">
    <source>
        <dbReference type="RefSeq" id="XP_022304913.1"/>
    </source>
</evidence>
<gene>
    <name evidence="15" type="primary">LOC111111977</name>
</gene>
<feature type="compositionally biased region" description="Low complexity" evidence="11">
    <location>
        <begin position="217"/>
        <end position="251"/>
    </location>
</feature>
<organism evidence="14 15">
    <name type="scientific">Crassostrea virginica</name>
    <name type="common">Eastern oyster</name>
    <dbReference type="NCBI Taxonomy" id="6565"/>
    <lineage>
        <taxon>Eukaryota</taxon>
        <taxon>Metazoa</taxon>
        <taxon>Spiralia</taxon>
        <taxon>Lophotrochozoa</taxon>
        <taxon>Mollusca</taxon>
        <taxon>Bivalvia</taxon>
        <taxon>Autobranchia</taxon>
        <taxon>Pteriomorphia</taxon>
        <taxon>Ostreida</taxon>
        <taxon>Ostreoidea</taxon>
        <taxon>Ostreidae</taxon>
        <taxon>Crassostrea</taxon>
    </lineage>
</organism>
<dbReference type="InterPro" id="IPR001628">
    <property type="entry name" value="Znf_hrmn_rcpt"/>
</dbReference>
<dbReference type="PROSITE" id="PS51843">
    <property type="entry name" value="NR_LBD"/>
    <property type="match status" value="1"/>
</dbReference>
<keyword evidence="4 10" id="KW-0862">Zinc</keyword>
<name>A0A8B8BNJ4_CRAVI</name>